<reference evidence="4 5" key="1">
    <citation type="submission" date="2015-09" db="EMBL/GenBank/DDBJ databases">
        <title>Host preference determinants of Valsa canker pathogens revealed by comparative genomics.</title>
        <authorList>
            <person name="Yin Z."/>
            <person name="Huang L."/>
        </authorList>
    </citation>
    <scope>NUCLEOTIDE SEQUENCE [LARGE SCALE GENOMIC DNA]</scope>
    <source>
        <strain evidence="4 5">03-1</strain>
    </source>
</reference>
<dbReference type="Pfam" id="PF09830">
    <property type="entry name" value="ATP_transf"/>
    <property type="match status" value="1"/>
</dbReference>
<dbReference type="InterPro" id="IPR019200">
    <property type="entry name" value="ATP_adenylylTrfase_C"/>
</dbReference>
<dbReference type="STRING" id="356882.A0A423WKD2"/>
<dbReference type="InterPro" id="IPR045759">
    <property type="entry name" value="Ap4A_phos1/2_N"/>
</dbReference>
<dbReference type="EMBL" id="LKEA01000015">
    <property type="protein sequence ID" value="ROW03760.1"/>
    <property type="molecule type" value="Genomic_DNA"/>
</dbReference>
<dbReference type="SUPFAM" id="SSF54197">
    <property type="entry name" value="HIT-like"/>
    <property type="match status" value="1"/>
</dbReference>
<dbReference type="Gene3D" id="3.30.428.70">
    <property type="match status" value="1"/>
</dbReference>
<dbReference type="AlphaFoldDB" id="A0A423WKD2"/>
<dbReference type="GO" id="GO:0003877">
    <property type="term" value="F:ATP:ADP adenylyltransferase activity"/>
    <property type="evidence" value="ECO:0007669"/>
    <property type="project" value="InterPro"/>
</dbReference>
<dbReference type="PANTHER" id="PTHR38420">
    <property type="entry name" value="AP-4-A PHOSPHORYLASE II"/>
    <property type="match status" value="1"/>
</dbReference>
<dbReference type="GO" id="GO:0009117">
    <property type="term" value="P:nucleotide metabolic process"/>
    <property type="evidence" value="ECO:0007669"/>
    <property type="project" value="InterPro"/>
</dbReference>
<accession>A0A423WKD2</accession>
<evidence type="ECO:0000313" key="4">
    <source>
        <dbReference type="EMBL" id="ROW03760.1"/>
    </source>
</evidence>
<feature type="domain" description="ATP adenylyltransferase C-terminal" evidence="2">
    <location>
        <begin position="179"/>
        <end position="291"/>
    </location>
</feature>
<evidence type="ECO:0000259" key="2">
    <source>
        <dbReference type="Pfam" id="PF09830"/>
    </source>
</evidence>
<name>A0A423WKD2_9PEZI</name>
<organism evidence="4 5">
    <name type="scientific">Cytospora schulzeri</name>
    <dbReference type="NCBI Taxonomy" id="448051"/>
    <lineage>
        <taxon>Eukaryota</taxon>
        <taxon>Fungi</taxon>
        <taxon>Dikarya</taxon>
        <taxon>Ascomycota</taxon>
        <taxon>Pezizomycotina</taxon>
        <taxon>Sordariomycetes</taxon>
        <taxon>Sordariomycetidae</taxon>
        <taxon>Diaporthales</taxon>
        <taxon>Cytosporaceae</taxon>
        <taxon>Cytospora</taxon>
    </lineage>
</organism>
<keyword evidence="5" id="KW-1185">Reference proteome</keyword>
<dbReference type="GO" id="GO:0005524">
    <property type="term" value="F:ATP binding"/>
    <property type="evidence" value="ECO:0007669"/>
    <property type="project" value="InterPro"/>
</dbReference>
<comment type="caution">
    <text evidence="4">The sequence shown here is derived from an EMBL/GenBank/DDBJ whole genome shotgun (WGS) entry which is preliminary data.</text>
</comment>
<feature type="domain" description="Ap4A phosphorylase 1/2 N-terminal" evidence="3">
    <location>
        <begin position="81"/>
        <end position="164"/>
    </location>
</feature>
<dbReference type="Proteomes" id="UP000283895">
    <property type="component" value="Unassembled WGS sequence"/>
</dbReference>
<evidence type="ECO:0000259" key="3">
    <source>
        <dbReference type="Pfam" id="PF19327"/>
    </source>
</evidence>
<sequence>MEEALVLSKFDDLVKSGLVFYDDKQEIIEYIEGGLKFHFILTSALAKKPTLQGLPPQAESNPAPRPERDGSDISTAGYELGDIGSSHVLVANKFCFARPHLMLLAANGHRRQYEPLYEDDLEAAWTTLTAIGEGKDYAAFYNCGQDGGCSRLHKHMQLIPMPQDSFATFLETKDSKEPGVPFEWFYRRLDYQATPTTLTTVYTDLLQQATKAGGGRSQHADDMPPGAACPHNMILTKRWMIVIPRRRAGINKEAGANAMGMLGYIATATQKEIDNWVRLGPTETLKELGVPKEM</sequence>
<dbReference type="InterPro" id="IPR043171">
    <property type="entry name" value="Ap4A_phos1/2-like"/>
</dbReference>
<evidence type="ECO:0000256" key="1">
    <source>
        <dbReference type="SAM" id="MobiDB-lite"/>
    </source>
</evidence>
<dbReference type="InterPro" id="IPR009163">
    <property type="entry name" value="Ap4A_phos1/2"/>
</dbReference>
<dbReference type="Pfam" id="PF19327">
    <property type="entry name" value="Ap4A_phos_N"/>
    <property type="match status" value="1"/>
</dbReference>
<feature type="region of interest" description="Disordered" evidence="1">
    <location>
        <begin position="51"/>
        <end position="76"/>
    </location>
</feature>
<gene>
    <name evidence="4" type="ORF">VMCG_05492</name>
</gene>
<dbReference type="PANTHER" id="PTHR38420:SF1">
    <property type="entry name" value="PUTATIVE (AFU_ORTHOLOGUE AFUA_5G14690)-RELATED"/>
    <property type="match status" value="1"/>
</dbReference>
<proteinExistence type="predicted"/>
<evidence type="ECO:0000313" key="5">
    <source>
        <dbReference type="Proteomes" id="UP000283895"/>
    </source>
</evidence>
<dbReference type="OrthoDB" id="10267950at2759"/>
<dbReference type="InterPro" id="IPR036265">
    <property type="entry name" value="HIT-like_sf"/>
</dbReference>
<protein>
    <submittedName>
        <fullName evidence="4">Uncharacterized protein</fullName>
    </submittedName>
</protein>